<dbReference type="Pfam" id="PF02645">
    <property type="entry name" value="DegV"/>
    <property type="match status" value="1"/>
</dbReference>
<dbReference type="Gene3D" id="3.40.50.10170">
    <property type="match status" value="1"/>
</dbReference>
<evidence type="ECO:0000313" key="2">
    <source>
        <dbReference type="EMBL" id="MFD2421475.1"/>
    </source>
</evidence>
<dbReference type="NCBIfam" id="TIGR00762">
    <property type="entry name" value="DegV"/>
    <property type="match status" value="1"/>
</dbReference>
<accession>A0ABW5G3E8</accession>
<gene>
    <name evidence="2" type="ORF">ACFSXZ_34615</name>
</gene>
<dbReference type="Gene3D" id="3.30.1180.10">
    <property type="match status" value="1"/>
</dbReference>
<dbReference type="InterPro" id="IPR050270">
    <property type="entry name" value="DegV_domain_contain"/>
</dbReference>
<keyword evidence="1" id="KW-0446">Lipid-binding</keyword>
<dbReference type="RefSeq" id="WP_378270048.1">
    <property type="nucleotide sequence ID" value="NZ_JBHUKR010000021.1"/>
</dbReference>
<dbReference type="Proteomes" id="UP001597417">
    <property type="component" value="Unassembled WGS sequence"/>
</dbReference>
<organism evidence="2 3">
    <name type="scientific">Amycolatopsis pigmentata</name>
    <dbReference type="NCBI Taxonomy" id="450801"/>
    <lineage>
        <taxon>Bacteria</taxon>
        <taxon>Bacillati</taxon>
        <taxon>Actinomycetota</taxon>
        <taxon>Actinomycetes</taxon>
        <taxon>Pseudonocardiales</taxon>
        <taxon>Pseudonocardiaceae</taxon>
        <taxon>Amycolatopsis</taxon>
    </lineage>
</organism>
<reference evidence="3" key="1">
    <citation type="journal article" date="2019" name="Int. J. Syst. Evol. Microbiol.">
        <title>The Global Catalogue of Microorganisms (GCM) 10K type strain sequencing project: providing services to taxonomists for standard genome sequencing and annotation.</title>
        <authorList>
            <consortium name="The Broad Institute Genomics Platform"/>
            <consortium name="The Broad Institute Genome Sequencing Center for Infectious Disease"/>
            <person name="Wu L."/>
            <person name="Ma J."/>
        </authorList>
    </citation>
    <scope>NUCLEOTIDE SEQUENCE [LARGE SCALE GENOMIC DNA]</scope>
    <source>
        <strain evidence="3">CGMCC 4.7645</strain>
    </source>
</reference>
<dbReference type="PROSITE" id="PS51482">
    <property type="entry name" value="DEGV"/>
    <property type="match status" value="1"/>
</dbReference>
<evidence type="ECO:0000313" key="3">
    <source>
        <dbReference type="Proteomes" id="UP001597417"/>
    </source>
</evidence>
<dbReference type="PANTHER" id="PTHR33434:SF2">
    <property type="entry name" value="FATTY ACID-BINDING PROTEIN TM_1468"/>
    <property type="match status" value="1"/>
</dbReference>
<sequence length="285" mass="29569">MPVAVITDSTAHLPEGFAERFGVRVVPLHVLIDGAAALDGIEVGPQALAKALGERRIVTTSRPTPGEFVAVYREALAGGVDSIVSVHLSSEISGTWESAVLAAQEVGPDRVRVVDSRSTAMGLGFAALHAARAAARGATAEEAERAAVEAAGRAETLFVVETLEYLRRGGRIGPAAALFGTALAVKPVLGICDGRINPVEKVRTMHRAIARLVELAAGAAGEKPVEVAVHHLASPERAVELANRLEERLDVHGGCLVSELGAVIGAHTGPGVIGVVVQREPDIFP</sequence>
<name>A0ABW5G3E8_9PSEU</name>
<dbReference type="SUPFAM" id="SSF82549">
    <property type="entry name" value="DAK1/DegV-like"/>
    <property type="match status" value="1"/>
</dbReference>
<protein>
    <submittedName>
        <fullName evidence="2">DegV family protein</fullName>
    </submittedName>
</protein>
<dbReference type="EMBL" id="JBHUKR010000021">
    <property type="protein sequence ID" value="MFD2421475.1"/>
    <property type="molecule type" value="Genomic_DNA"/>
</dbReference>
<dbReference type="InterPro" id="IPR043168">
    <property type="entry name" value="DegV_C"/>
</dbReference>
<proteinExistence type="predicted"/>
<dbReference type="PANTHER" id="PTHR33434">
    <property type="entry name" value="DEGV DOMAIN-CONTAINING PROTEIN DR_1986-RELATED"/>
    <property type="match status" value="1"/>
</dbReference>
<evidence type="ECO:0000256" key="1">
    <source>
        <dbReference type="ARBA" id="ARBA00023121"/>
    </source>
</evidence>
<dbReference type="InterPro" id="IPR003797">
    <property type="entry name" value="DegV"/>
</dbReference>
<comment type="caution">
    <text evidence="2">The sequence shown here is derived from an EMBL/GenBank/DDBJ whole genome shotgun (WGS) entry which is preliminary data.</text>
</comment>
<keyword evidence="3" id="KW-1185">Reference proteome</keyword>